<dbReference type="CDD" id="cd07438">
    <property type="entry name" value="PHP_HisPPase_AMP"/>
    <property type="match status" value="1"/>
</dbReference>
<dbReference type="EMBL" id="CP098242">
    <property type="protein sequence ID" value="WAW10443.1"/>
    <property type="molecule type" value="Genomic_DNA"/>
</dbReference>
<organism evidence="2 3">
    <name type="scientific">Oxalobacter vibrioformis</name>
    <dbReference type="NCBI Taxonomy" id="933080"/>
    <lineage>
        <taxon>Bacteria</taxon>
        <taxon>Pseudomonadati</taxon>
        <taxon>Pseudomonadota</taxon>
        <taxon>Betaproteobacteria</taxon>
        <taxon>Burkholderiales</taxon>
        <taxon>Oxalobacteraceae</taxon>
        <taxon>Oxalobacter</taxon>
    </lineage>
</organism>
<dbReference type="InterPro" id="IPR004013">
    <property type="entry name" value="PHP_dom"/>
</dbReference>
<dbReference type="Gene3D" id="3.20.20.140">
    <property type="entry name" value="Metal-dependent hydrolases"/>
    <property type="match status" value="1"/>
</dbReference>
<accession>A0A9E9M071</accession>
<feature type="domain" description="Polymerase/histidinol phosphatase N-terminal" evidence="1">
    <location>
        <begin position="1"/>
        <end position="54"/>
    </location>
</feature>
<evidence type="ECO:0000259" key="1">
    <source>
        <dbReference type="SMART" id="SM00481"/>
    </source>
</evidence>
<dbReference type="PANTHER" id="PTHR42924">
    <property type="entry name" value="EXONUCLEASE"/>
    <property type="match status" value="1"/>
</dbReference>
<dbReference type="SUPFAM" id="SSF89550">
    <property type="entry name" value="PHP domain-like"/>
    <property type="match status" value="1"/>
</dbReference>
<dbReference type="KEGG" id="ovb:NB640_01930"/>
<dbReference type="GO" id="GO:0035312">
    <property type="term" value="F:5'-3' DNA exonuclease activity"/>
    <property type="evidence" value="ECO:0007669"/>
    <property type="project" value="TreeGrafter"/>
</dbReference>
<sequence length="262" mass="28678">MLTPSELVARAAANGAKVLALTDHDMVTGVGEAKEASEKAGIHLVPGVEISITWGGRSVHIVGLHVDENNQEFVSKLDANRAGRVERAVEIGRRLEKQGIAGAYESIVKQVSDPIIISRKHFSRFLVDAKICATTNDAFEQYLKKGRPAYVFHEWTTLENAINWIKSAGGIAIIAHPGRYEISEQSLLALFDDFKQLGGVGIEVVTGSHSRDLYPYFADLAKQYGFLASAGSDFHAPGETYLDVGRIPPLPDGLTPVWYDWF</sequence>
<name>A0A9E9M071_9BURK</name>
<dbReference type="Gene3D" id="1.10.150.650">
    <property type="match status" value="1"/>
</dbReference>
<dbReference type="PANTHER" id="PTHR42924:SF3">
    <property type="entry name" value="POLYMERASE_HISTIDINOL PHOSPHATASE N-TERMINAL DOMAIN-CONTAINING PROTEIN"/>
    <property type="match status" value="1"/>
</dbReference>
<dbReference type="InterPro" id="IPR052018">
    <property type="entry name" value="PHP_domain"/>
</dbReference>
<dbReference type="SMART" id="SM00481">
    <property type="entry name" value="POLIIIAc"/>
    <property type="match status" value="1"/>
</dbReference>
<protein>
    <submittedName>
        <fullName evidence="2">PHP domain-containing protein</fullName>
    </submittedName>
</protein>
<dbReference type="GO" id="GO:0004534">
    <property type="term" value="F:5'-3' RNA exonuclease activity"/>
    <property type="evidence" value="ECO:0007669"/>
    <property type="project" value="TreeGrafter"/>
</dbReference>
<proteinExistence type="predicted"/>
<keyword evidence="3" id="KW-1185">Reference proteome</keyword>
<dbReference type="InterPro" id="IPR016195">
    <property type="entry name" value="Pol/histidinol_Pase-like"/>
</dbReference>
<evidence type="ECO:0000313" key="2">
    <source>
        <dbReference type="EMBL" id="WAW10443.1"/>
    </source>
</evidence>
<dbReference type="InterPro" id="IPR003141">
    <property type="entry name" value="Pol/His_phosphatase_N"/>
</dbReference>
<evidence type="ECO:0000313" key="3">
    <source>
        <dbReference type="Proteomes" id="UP001156215"/>
    </source>
</evidence>
<dbReference type="AlphaFoldDB" id="A0A9E9M071"/>
<dbReference type="Pfam" id="PF02811">
    <property type="entry name" value="PHP"/>
    <property type="match status" value="1"/>
</dbReference>
<dbReference type="Proteomes" id="UP001156215">
    <property type="component" value="Chromosome"/>
</dbReference>
<reference evidence="2" key="1">
    <citation type="journal article" date="2022" name="Front. Microbiol.">
        <title>New perspectives on an old grouping: The genomic and phenotypic variability of Oxalobacter formigenes and the implications for calcium oxalate stone prevention.</title>
        <authorList>
            <person name="Chmiel J.A."/>
            <person name="Carr C."/>
            <person name="Stuivenberg G.A."/>
            <person name="Venema R."/>
            <person name="Chanyi R.M."/>
            <person name="Al K.F."/>
            <person name="Giguere D."/>
            <person name="Say H."/>
            <person name="Akouris P.P."/>
            <person name="Dominguez Romero S.A."/>
            <person name="Kwong A."/>
            <person name="Tai V."/>
            <person name="Koval S.F."/>
            <person name="Razvi H."/>
            <person name="Bjazevic J."/>
            <person name="Burton J.P."/>
        </authorList>
    </citation>
    <scope>NUCLEOTIDE SEQUENCE</scope>
    <source>
        <strain evidence="2">WoOx3</strain>
    </source>
</reference>
<gene>
    <name evidence="2" type="ORF">NB640_01930</name>
</gene>